<keyword evidence="4" id="KW-1185">Reference proteome</keyword>
<feature type="region of interest" description="Disordered" evidence="1">
    <location>
        <begin position="279"/>
        <end position="313"/>
    </location>
</feature>
<sequence>MSRTDADLVAVRDLPPGVTEPSDESLARVWARIAARPAPRPRSTARRLWVPITAAAAVLVLVGVGVLMLRPRQQSLPSVTRLTSDPATVTRVIGELSDATRAVPQQPVADGQLFYMRTRPVSGARACESWLRPADLGSLYRQCGESDVPAETRAGADANMSGWDEYDPARPGGWDVSAGEYIDPAAIRAQFILLRNDLRDASDNLRIWTGLQSVVWPGRFLPVDRRVALHQVMARLPLSVGETEQDGNRLVVVRFAEAGVTSDLLFDPGTGLPVGWETTRSGSAQASIEPEAEASHEPYVVSGDDQPAPTESGRVLRSIDVVEGVGDRP</sequence>
<protein>
    <submittedName>
        <fullName evidence="3">Uncharacterized protein</fullName>
    </submittedName>
</protein>
<organism evidence="3 4">
    <name type="scientific">Paractinoplanes ovalisporus</name>
    <dbReference type="NCBI Taxonomy" id="2810368"/>
    <lineage>
        <taxon>Bacteria</taxon>
        <taxon>Bacillati</taxon>
        <taxon>Actinomycetota</taxon>
        <taxon>Actinomycetes</taxon>
        <taxon>Micromonosporales</taxon>
        <taxon>Micromonosporaceae</taxon>
        <taxon>Paractinoplanes</taxon>
    </lineage>
</organism>
<keyword evidence="2" id="KW-0812">Transmembrane</keyword>
<gene>
    <name evidence="3" type="ORF">JIG36_47460</name>
</gene>
<reference evidence="3 4" key="1">
    <citation type="submission" date="2021-01" db="EMBL/GenBank/DDBJ databases">
        <title>Actinoplanes sp. nov. LDG1-06 isolated from lichen.</title>
        <authorList>
            <person name="Saeng-In P."/>
            <person name="Phongsopitanun W."/>
            <person name="Kanchanasin P."/>
            <person name="Yuki M."/>
            <person name="Kudo T."/>
            <person name="Ohkuma M."/>
            <person name="Tanasupawat S."/>
        </authorList>
    </citation>
    <scope>NUCLEOTIDE SEQUENCE [LARGE SCALE GENOMIC DNA]</scope>
    <source>
        <strain evidence="3 4">LDG1-06</strain>
    </source>
</reference>
<proteinExistence type="predicted"/>
<feature type="transmembrane region" description="Helical" evidence="2">
    <location>
        <begin position="48"/>
        <end position="69"/>
    </location>
</feature>
<dbReference type="RefSeq" id="WP_203383512.1">
    <property type="nucleotide sequence ID" value="NZ_JAENHP010000032.1"/>
</dbReference>
<accession>A0ABS2ATM5</accession>
<evidence type="ECO:0000313" key="4">
    <source>
        <dbReference type="Proteomes" id="UP000632138"/>
    </source>
</evidence>
<keyword evidence="2" id="KW-1133">Transmembrane helix</keyword>
<evidence type="ECO:0000256" key="1">
    <source>
        <dbReference type="SAM" id="MobiDB-lite"/>
    </source>
</evidence>
<name>A0ABS2ATM5_9ACTN</name>
<evidence type="ECO:0000256" key="2">
    <source>
        <dbReference type="SAM" id="Phobius"/>
    </source>
</evidence>
<dbReference type="EMBL" id="JAENHP010000032">
    <property type="protein sequence ID" value="MBM2623161.1"/>
    <property type="molecule type" value="Genomic_DNA"/>
</dbReference>
<comment type="caution">
    <text evidence="3">The sequence shown here is derived from an EMBL/GenBank/DDBJ whole genome shotgun (WGS) entry which is preliminary data.</text>
</comment>
<evidence type="ECO:0000313" key="3">
    <source>
        <dbReference type="EMBL" id="MBM2623161.1"/>
    </source>
</evidence>
<dbReference type="Proteomes" id="UP000632138">
    <property type="component" value="Unassembled WGS sequence"/>
</dbReference>
<keyword evidence="2" id="KW-0472">Membrane</keyword>